<evidence type="ECO:0000256" key="1">
    <source>
        <dbReference type="SAM" id="Coils"/>
    </source>
</evidence>
<dbReference type="InterPro" id="IPR011704">
    <property type="entry name" value="ATPase_dyneun-rel_AAA"/>
</dbReference>
<protein>
    <submittedName>
        <fullName evidence="3">AAA family ATPase</fullName>
    </submittedName>
</protein>
<dbReference type="Pfam" id="PF07728">
    <property type="entry name" value="AAA_5"/>
    <property type="match status" value="1"/>
</dbReference>
<accession>A0AAW8J7T7</accession>
<dbReference type="EMBL" id="JAVIDL010000013">
    <property type="protein sequence ID" value="MDQ8935809.1"/>
    <property type="molecule type" value="Genomic_DNA"/>
</dbReference>
<feature type="coiled-coil region" evidence="1">
    <location>
        <begin position="176"/>
        <end position="263"/>
    </location>
</feature>
<dbReference type="Proteomes" id="UP001243844">
    <property type="component" value="Unassembled WGS sequence"/>
</dbReference>
<dbReference type="AlphaFoldDB" id="A0AAW8J7T7"/>
<comment type="caution">
    <text evidence="3">The sequence shown here is derived from an EMBL/GenBank/DDBJ whole genome shotgun (WGS) entry which is preliminary data.</text>
</comment>
<dbReference type="InterPro" id="IPR027417">
    <property type="entry name" value="P-loop_NTPase"/>
</dbReference>
<dbReference type="Gene3D" id="3.40.50.300">
    <property type="entry name" value="P-loop containing nucleotide triphosphate hydrolases"/>
    <property type="match status" value="1"/>
</dbReference>
<proteinExistence type="predicted"/>
<dbReference type="GO" id="GO:0016887">
    <property type="term" value="F:ATP hydrolysis activity"/>
    <property type="evidence" value="ECO:0007669"/>
    <property type="project" value="InterPro"/>
</dbReference>
<dbReference type="SUPFAM" id="SSF52540">
    <property type="entry name" value="P-loop containing nucleoside triphosphate hydrolases"/>
    <property type="match status" value="1"/>
</dbReference>
<dbReference type="RefSeq" id="WP_308981397.1">
    <property type="nucleotide sequence ID" value="NZ_JAVIDL010000013.1"/>
</dbReference>
<dbReference type="GO" id="GO:0005524">
    <property type="term" value="F:ATP binding"/>
    <property type="evidence" value="ECO:0007669"/>
    <property type="project" value="InterPro"/>
</dbReference>
<evidence type="ECO:0000259" key="2">
    <source>
        <dbReference type="Pfam" id="PF07728"/>
    </source>
</evidence>
<gene>
    <name evidence="3" type="ORF">RFH47_08705</name>
</gene>
<sequence>MNEIIYTEDELKGLSDKEILALLAESWGFEDGKIELWGELPALGESIYGFIEHPYSTRNDERLYYPLKRLERGICKIYVAPQDATRLGSKSKSRFVRFEVELSPESERIKHKNPFRLSVKRGTGENLRSLPKEMPQDILVNPNLNSERNQFISKSIYDFYYEKAMGDMDKEIKQRKGEIEAQIVEKESELLQLNENGIAELKQTEEQRDVVKNLLYKLNAQKEELEIINEKLSQDKQLRLNEIKSLTRRFDQIEAEMNNKIQRLKSYVADKAQFLKTFEFVDEDDIDLFLNQSKPLIERVNGLSFNEHLNGDFQKAVSYIHAHLVDMEYMYPRHIVENYLTLLRTKDLIILAGDSGSGKTNLVKSFAKAVGGKSIIIPVKPNWTSSEDLLGYYNPLEKKYLATPFLEALIEAQQNPEIPYFICLDEMNLARVEYYFADFLSLLETRDDEPEISLYAESESAHVLSELKAVVDIIQSTKDKYSEHRVVNFIELLKDEQLNSQLRLAFGFSDKDSLIKYHSEIRRMLSAVMTMPSSIKMPANVHIIGAINIDETTHYLSPKILDRAHIMRFESPLLSDWNEILEEVVDYGFDDVSKPLIFDIQSLGYRANYPKFDPKDPFCELFISLNKEFFHKLGIEFGMRTIRQGLNYLNLLKDVNDDDEIAVNNFLLHKVLPKFTFDGNKQIGAQTKLELVERVFVERLKQLLPNHETYSDIFSSVHTLENVVSDAKANDGIVNFWS</sequence>
<evidence type="ECO:0000313" key="4">
    <source>
        <dbReference type="Proteomes" id="UP001243844"/>
    </source>
</evidence>
<organism evidence="3 4">
    <name type="scientific">Acinetobacter rudis</name>
    <dbReference type="NCBI Taxonomy" id="632955"/>
    <lineage>
        <taxon>Bacteria</taxon>
        <taxon>Pseudomonadati</taxon>
        <taxon>Pseudomonadota</taxon>
        <taxon>Gammaproteobacteria</taxon>
        <taxon>Moraxellales</taxon>
        <taxon>Moraxellaceae</taxon>
        <taxon>Acinetobacter</taxon>
    </lineage>
</organism>
<name>A0AAW8J7T7_9GAMM</name>
<feature type="domain" description="ATPase dynein-related AAA" evidence="2">
    <location>
        <begin position="349"/>
        <end position="446"/>
    </location>
</feature>
<evidence type="ECO:0000313" key="3">
    <source>
        <dbReference type="EMBL" id="MDQ8935809.1"/>
    </source>
</evidence>
<reference evidence="3" key="1">
    <citation type="submission" date="2023-08" db="EMBL/GenBank/DDBJ databases">
        <title>Emergence of clinically-relevant ST2 carbapenem-resistant Acinetobacter baumannii strains in hospital sewages in Zhejiang, East of China.</title>
        <authorList>
            <person name="Kaichao C."/>
            <person name="Zhang R."/>
        </authorList>
    </citation>
    <scope>NUCLEOTIDE SEQUENCE</scope>
    <source>
        <strain evidence="3">M-RB-37</strain>
    </source>
</reference>
<keyword evidence="1" id="KW-0175">Coiled coil</keyword>